<dbReference type="RefSeq" id="WP_208495829.1">
    <property type="nucleotide sequence ID" value="NZ_JAGFNP010000004.1"/>
</dbReference>
<organism evidence="1 2">
    <name type="scientific">Glycomyces niveus</name>
    <dbReference type="NCBI Taxonomy" id="2820287"/>
    <lineage>
        <taxon>Bacteria</taxon>
        <taxon>Bacillati</taxon>
        <taxon>Actinomycetota</taxon>
        <taxon>Actinomycetes</taxon>
        <taxon>Glycomycetales</taxon>
        <taxon>Glycomycetaceae</taxon>
        <taxon>Glycomyces</taxon>
    </lineage>
</organism>
<keyword evidence="2" id="KW-1185">Reference proteome</keyword>
<accession>A0ABS3U2M3</accession>
<protein>
    <submittedName>
        <fullName evidence="1">Uncharacterized protein</fullName>
    </submittedName>
</protein>
<name>A0ABS3U2M3_9ACTN</name>
<dbReference type="EMBL" id="JAGFNP010000004">
    <property type="protein sequence ID" value="MBO3733020.1"/>
    <property type="molecule type" value="Genomic_DNA"/>
</dbReference>
<reference evidence="1 2" key="1">
    <citation type="submission" date="2021-03" db="EMBL/GenBank/DDBJ databases">
        <title>Glycomyces sp. nov., a novel actinomycete isolated from soil.</title>
        <authorList>
            <person name="Yang X."/>
            <person name="Xu X."/>
        </authorList>
    </citation>
    <scope>NUCLEOTIDE SEQUENCE [LARGE SCALE GENOMIC DNA]</scope>
    <source>
        <strain evidence="1 2">NEAU-S30</strain>
    </source>
</reference>
<comment type="caution">
    <text evidence="1">The sequence shown here is derived from an EMBL/GenBank/DDBJ whole genome shotgun (WGS) entry which is preliminary data.</text>
</comment>
<gene>
    <name evidence="1" type="ORF">J5V16_09320</name>
</gene>
<sequence>MRLEGREWRALVTTARLGGERFRVIRPERVPGHAVLHDDLVGKQLSVDKTAAAETAIAWWLAAHSPRSLVWLPLRSSPASCGSDPGARRLDLVLLHHSLHFPASRWKDVRSRLAEPKPHKVTMPPGALPDFDRPDHDRRWHREFRDVLRWTVAADTLFVVGSRLAFELEGWKLRRLAEEGPADLATRPEAHVCAEIELGRWRHRPDDCLELHVECCNRHW</sequence>
<evidence type="ECO:0000313" key="2">
    <source>
        <dbReference type="Proteomes" id="UP000681341"/>
    </source>
</evidence>
<dbReference type="Proteomes" id="UP000681341">
    <property type="component" value="Unassembled WGS sequence"/>
</dbReference>
<evidence type="ECO:0000313" key="1">
    <source>
        <dbReference type="EMBL" id="MBO3733020.1"/>
    </source>
</evidence>
<proteinExistence type="predicted"/>